<accession>A0A4Y7JRE4</accession>
<dbReference type="Proteomes" id="UP000316621">
    <property type="component" value="Chromosome 5"/>
</dbReference>
<feature type="region of interest" description="Disordered" evidence="1">
    <location>
        <begin position="1"/>
        <end position="50"/>
    </location>
</feature>
<feature type="compositionally biased region" description="Basic and acidic residues" evidence="1">
    <location>
        <begin position="1"/>
        <end position="16"/>
    </location>
</feature>
<reference evidence="2 3" key="1">
    <citation type="journal article" date="2018" name="Science">
        <title>The opium poppy genome and morphinan production.</title>
        <authorList>
            <person name="Guo L."/>
            <person name="Winzer T."/>
            <person name="Yang X."/>
            <person name="Li Y."/>
            <person name="Ning Z."/>
            <person name="He Z."/>
            <person name="Teodor R."/>
            <person name="Lu Y."/>
            <person name="Bowser T.A."/>
            <person name="Graham I.A."/>
            <person name="Ye K."/>
        </authorList>
    </citation>
    <scope>NUCLEOTIDE SEQUENCE [LARGE SCALE GENOMIC DNA]</scope>
    <source>
        <strain evidence="3">cv. HN1</strain>
        <tissue evidence="2">Leaves</tissue>
    </source>
</reference>
<name>A0A4Y7JRE4_PAPSO</name>
<evidence type="ECO:0000313" key="2">
    <source>
        <dbReference type="EMBL" id="RZC62521.1"/>
    </source>
</evidence>
<gene>
    <name evidence="2" type="ORF">C5167_024281</name>
</gene>
<keyword evidence="3" id="KW-1185">Reference proteome</keyword>
<evidence type="ECO:0000313" key="3">
    <source>
        <dbReference type="Proteomes" id="UP000316621"/>
    </source>
</evidence>
<evidence type="ECO:0000256" key="1">
    <source>
        <dbReference type="SAM" id="MobiDB-lite"/>
    </source>
</evidence>
<organism evidence="2 3">
    <name type="scientific">Papaver somniferum</name>
    <name type="common">Opium poppy</name>
    <dbReference type="NCBI Taxonomy" id="3469"/>
    <lineage>
        <taxon>Eukaryota</taxon>
        <taxon>Viridiplantae</taxon>
        <taxon>Streptophyta</taxon>
        <taxon>Embryophyta</taxon>
        <taxon>Tracheophyta</taxon>
        <taxon>Spermatophyta</taxon>
        <taxon>Magnoliopsida</taxon>
        <taxon>Ranunculales</taxon>
        <taxon>Papaveraceae</taxon>
        <taxon>Papaveroideae</taxon>
        <taxon>Papaver</taxon>
    </lineage>
</organism>
<proteinExistence type="predicted"/>
<sequence>IKNKGSKELGALKEKNAAPTPGSLPNRYGTRKRLRVNNRDTNQVEPPRNHNILSIRERTEEDLGRCSQQEEEDKGIFIEERKKKRTMNSCSTIRVRGLISSMKHILQSLDIDDQP</sequence>
<dbReference type="AlphaFoldDB" id="A0A4Y7JRE4"/>
<protein>
    <submittedName>
        <fullName evidence="2">Uncharacterized protein</fullName>
    </submittedName>
</protein>
<dbReference type="Gramene" id="RZC62521">
    <property type="protein sequence ID" value="RZC62521"/>
    <property type="gene ID" value="C5167_024281"/>
</dbReference>
<dbReference type="EMBL" id="CM010719">
    <property type="protein sequence ID" value="RZC62521.1"/>
    <property type="molecule type" value="Genomic_DNA"/>
</dbReference>
<feature type="non-terminal residue" evidence="2">
    <location>
        <position position="1"/>
    </location>
</feature>